<dbReference type="EMBL" id="OFSM01000011">
    <property type="protein sequence ID" value="SOY29595.1"/>
    <property type="molecule type" value="Genomic_DNA"/>
</dbReference>
<keyword evidence="2" id="KW-1133">Transmembrane helix</keyword>
<protein>
    <submittedName>
        <fullName evidence="3">Uncharacterized protein</fullName>
    </submittedName>
</protein>
<evidence type="ECO:0000313" key="4">
    <source>
        <dbReference type="Proteomes" id="UP000236311"/>
    </source>
</evidence>
<feature type="compositionally biased region" description="Acidic residues" evidence="1">
    <location>
        <begin position="51"/>
        <end position="62"/>
    </location>
</feature>
<keyword evidence="4" id="KW-1185">Reference proteome</keyword>
<feature type="transmembrane region" description="Helical" evidence="2">
    <location>
        <begin position="105"/>
        <end position="128"/>
    </location>
</feature>
<keyword evidence="2" id="KW-0472">Membrane</keyword>
<name>A0A2K4ZGK8_9FIRM</name>
<reference evidence="3 4" key="1">
    <citation type="submission" date="2018-01" db="EMBL/GenBank/DDBJ databases">
        <authorList>
            <person name="Gaut B.S."/>
            <person name="Morton B.R."/>
            <person name="Clegg M.T."/>
            <person name="Duvall M.R."/>
        </authorList>
    </citation>
    <scope>NUCLEOTIDE SEQUENCE [LARGE SCALE GENOMIC DNA]</scope>
    <source>
        <strain evidence="3">GP69</strain>
    </source>
</reference>
<evidence type="ECO:0000256" key="2">
    <source>
        <dbReference type="SAM" id="Phobius"/>
    </source>
</evidence>
<organism evidence="3 4">
    <name type="scientific">Acetatifactor muris</name>
    <dbReference type="NCBI Taxonomy" id="879566"/>
    <lineage>
        <taxon>Bacteria</taxon>
        <taxon>Bacillati</taxon>
        <taxon>Bacillota</taxon>
        <taxon>Clostridia</taxon>
        <taxon>Lachnospirales</taxon>
        <taxon>Lachnospiraceae</taxon>
        <taxon>Acetatifactor</taxon>
    </lineage>
</organism>
<accession>A0A2K4ZGK8</accession>
<dbReference type="Proteomes" id="UP000236311">
    <property type="component" value="Unassembled WGS sequence"/>
</dbReference>
<dbReference type="AlphaFoldDB" id="A0A2K4ZGK8"/>
<feature type="region of interest" description="Disordered" evidence="1">
    <location>
        <begin position="51"/>
        <end position="78"/>
    </location>
</feature>
<proteinExistence type="predicted"/>
<evidence type="ECO:0000313" key="3">
    <source>
        <dbReference type="EMBL" id="SOY29595.1"/>
    </source>
</evidence>
<evidence type="ECO:0000256" key="1">
    <source>
        <dbReference type="SAM" id="MobiDB-lite"/>
    </source>
</evidence>
<feature type="transmembrane region" description="Helical" evidence="2">
    <location>
        <begin position="134"/>
        <end position="154"/>
    </location>
</feature>
<sequence>MPWCPKCRSEYREGFLICADCGSELVDDEQFACLEAEQSVTDKTVFGTGIEEESEAGEDENDQAGMLENPPEKDIMSGKPHGLSQYSSLYRDNAERANENRSSAWVLMVIGGLGIVGLMLGITGVIPLHFSNAYLFYGVMAAIFILFLVAGIVSMKNALVFEKRAESENSVKSTLLEWCGQNLRAEELDQQISSGENEAEEILYFKRFEAIKARLNHQFVNLDQGFLEKLIDDTVYEMVFGADKDTT</sequence>
<gene>
    <name evidence="3" type="ORF">AMURIS_02316</name>
</gene>
<keyword evidence="2" id="KW-0812">Transmembrane</keyword>